<proteinExistence type="inferred from homology"/>
<dbReference type="GO" id="GO:0031902">
    <property type="term" value="C:late endosome membrane"/>
    <property type="evidence" value="ECO:0007669"/>
    <property type="project" value="UniProtKB-UniRule"/>
</dbReference>
<dbReference type="InterPro" id="IPR036388">
    <property type="entry name" value="WH-like_DNA-bd_sf"/>
</dbReference>
<dbReference type="GO" id="GO:0032266">
    <property type="term" value="F:phosphatidylinositol-3-phosphate binding"/>
    <property type="evidence" value="ECO:0007669"/>
    <property type="project" value="UniProtKB-UniRule"/>
</dbReference>
<evidence type="ECO:0000256" key="2">
    <source>
        <dbReference type="ARBA" id="ARBA00022448"/>
    </source>
</evidence>
<feature type="domain" description="GLUE N-terminal" evidence="13">
    <location>
        <begin position="6"/>
        <end position="428"/>
    </location>
</feature>
<gene>
    <name evidence="14" type="ORF">LY90DRAFT_706715</name>
</gene>
<dbReference type="Proteomes" id="UP000193920">
    <property type="component" value="Unassembled WGS sequence"/>
</dbReference>
<dbReference type="Gene3D" id="2.30.29.30">
    <property type="entry name" value="Pleckstrin-homology domain (PH domain)/Phosphotyrosine-binding domain (PTB)"/>
    <property type="match status" value="1"/>
</dbReference>
<dbReference type="PROSITE" id="PS51495">
    <property type="entry name" value="GLUE"/>
    <property type="match status" value="1"/>
</dbReference>
<evidence type="ECO:0000259" key="12">
    <source>
        <dbReference type="PROSITE" id="PS50199"/>
    </source>
</evidence>
<feature type="domain" description="RanBP2-type" evidence="12">
    <location>
        <begin position="106"/>
        <end position="139"/>
    </location>
</feature>
<keyword evidence="4 10" id="KW-0967">Endosome</keyword>
<feature type="region of interest" description="Disordered" evidence="11">
    <location>
        <begin position="340"/>
        <end position="387"/>
    </location>
</feature>
<evidence type="ECO:0000256" key="10">
    <source>
        <dbReference type="RuleBase" id="RU367095"/>
    </source>
</evidence>
<comment type="subunit">
    <text evidence="10">Component of the endosomal sorting complex required for transport II (ESCRT-II).</text>
</comment>
<keyword evidence="2 10" id="KW-0813">Transport</keyword>
<evidence type="ECO:0000256" key="8">
    <source>
        <dbReference type="ARBA" id="ARBA00023054"/>
    </source>
</evidence>
<dbReference type="PROSITE" id="PS50199">
    <property type="entry name" value="ZF_RANBP2_2"/>
    <property type="match status" value="1"/>
</dbReference>
<dbReference type="Pfam" id="PF11605">
    <property type="entry name" value="Vps36_ESCRT-II"/>
    <property type="match status" value="1"/>
</dbReference>
<dbReference type="PANTHER" id="PTHR13128:SF12">
    <property type="entry name" value="VACUOLAR PROTEIN-SORTING-ASSOCIATED PROTEIN 36"/>
    <property type="match status" value="1"/>
</dbReference>
<evidence type="ECO:0000313" key="15">
    <source>
        <dbReference type="Proteomes" id="UP000193920"/>
    </source>
</evidence>
<dbReference type="EMBL" id="MCOG01000228">
    <property type="protein sequence ID" value="ORY23975.1"/>
    <property type="molecule type" value="Genomic_DNA"/>
</dbReference>
<feature type="compositionally biased region" description="Low complexity" evidence="11">
    <location>
        <begin position="375"/>
        <end position="387"/>
    </location>
</feature>
<evidence type="ECO:0000256" key="6">
    <source>
        <dbReference type="ARBA" id="ARBA00022833"/>
    </source>
</evidence>
<dbReference type="PANTHER" id="PTHR13128">
    <property type="entry name" value="VACUOLAR PROTEIN-SORTING-ASSOCIATED PROTEIN 36"/>
    <property type="match status" value="1"/>
</dbReference>
<dbReference type="GO" id="GO:0008270">
    <property type="term" value="F:zinc ion binding"/>
    <property type="evidence" value="ECO:0007669"/>
    <property type="project" value="UniProtKB-KW"/>
</dbReference>
<keyword evidence="10" id="KW-0963">Cytoplasm</keyword>
<dbReference type="InterPro" id="IPR037855">
    <property type="entry name" value="Vps36"/>
</dbReference>
<evidence type="ECO:0000259" key="13">
    <source>
        <dbReference type="PROSITE" id="PS51495"/>
    </source>
</evidence>
<dbReference type="GO" id="GO:0043130">
    <property type="term" value="F:ubiquitin binding"/>
    <property type="evidence" value="ECO:0007669"/>
    <property type="project" value="UniProtKB-UniRule"/>
</dbReference>
<evidence type="ECO:0000313" key="14">
    <source>
        <dbReference type="EMBL" id="ORY23975.1"/>
    </source>
</evidence>
<dbReference type="FunFam" id="1.10.10.10:FF:000165">
    <property type="entry name" value="Vacuolar protein sorting protein (Vps36)"/>
    <property type="match status" value="1"/>
</dbReference>
<dbReference type="SMART" id="SM00547">
    <property type="entry name" value="ZnF_RBZ"/>
    <property type="match status" value="3"/>
</dbReference>
<dbReference type="PROSITE" id="PS01358">
    <property type="entry name" value="ZF_RANBP2_1"/>
    <property type="match status" value="1"/>
</dbReference>
<evidence type="ECO:0000256" key="9">
    <source>
        <dbReference type="PROSITE-ProRule" id="PRU00322"/>
    </source>
</evidence>
<dbReference type="InterPro" id="IPR021648">
    <property type="entry name" value="GLUE_dom"/>
</dbReference>
<keyword evidence="7 10" id="KW-0653">Protein transport</keyword>
<comment type="similarity">
    <text evidence="1 10">Belongs to the VPS36 family.</text>
</comment>
<keyword evidence="5 9" id="KW-0863">Zinc-finger</keyword>
<reference evidence="14 15" key="1">
    <citation type="submission" date="2016-08" db="EMBL/GenBank/DDBJ databases">
        <title>A Parts List for Fungal Cellulosomes Revealed by Comparative Genomics.</title>
        <authorList>
            <consortium name="DOE Joint Genome Institute"/>
            <person name="Haitjema C.H."/>
            <person name="Gilmore S.P."/>
            <person name="Henske J.K."/>
            <person name="Solomon K.V."/>
            <person name="De Groot R."/>
            <person name="Kuo A."/>
            <person name="Mondo S.J."/>
            <person name="Salamov A.A."/>
            <person name="Labutti K."/>
            <person name="Zhao Z."/>
            <person name="Chiniquy J."/>
            <person name="Barry K."/>
            <person name="Brewer H.M."/>
            <person name="Purvine S.O."/>
            <person name="Wright A.T."/>
            <person name="Boxma B."/>
            <person name="Van Alen T."/>
            <person name="Hackstein J.H."/>
            <person name="Baker S.E."/>
            <person name="Grigoriev I.V."/>
            <person name="O'Malley M.A."/>
        </authorList>
    </citation>
    <scope>NUCLEOTIDE SEQUENCE [LARGE SCALE GENOMIC DNA]</scope>
    <source>
        <strain evidence="14 15">G1</strain>
    </source>
</reference>
<dbReference type="InterPro" id="IPR036390">
    <property type="entry name" value="WH_DNA-bd_sf"/>
</dbReference>
<name>A0A1Y2APW5_9FUNG</name>
<keyword evidence="3" id="KW-0479">Metal-binding</keyword>
<protein>
    <recommendedName>
        <fullName evidence="10">Vacuolar protein-sorting-associated protein 36</fullName>
    </recommendedName>
    <alternativeName>
        <fullName evidence="10">ESCRT-II complex subunit VPS36</fullName>
    </alternativeName>
</protein>
<dbReference type="Gene3D" id="6.10.140.260">
    <property type="match status" value="1"/>
</dbReference>
<evidence type="ECO:0000256" key="1">
    <source>
        <dbReference type="ARBA" id="ARBA00009697"/>
    </source>
</evidence>
<dbReference type="SUPFAM" id="SSF50729">
    <property type="entry name" value="PH domain-like"/>
    <property type="match status" value="1"/>
</dbReference>
<dbReference type="InterPro" id="IPR011993">
    <property type="entry name" value="PH-like_dom_sf"/>
</dbReference>
<keyword evidence="6" id="KW-0862">Zinc</keyword>
<comment type="subcellular location">
    <subcellularLocation>
        <location evidence="10">Cytoplasm</location>
    </subcellularLocation>
    <subcellularLocation>
        <location evidence="10">Endosome</location>
    </subcellularLocation>
</comment>
<dbReference type="SUPFAM" id="SSF46785">
    <property type="entry name" value="Winged helix' DNA-binding domain"/>
    <property type="match status" value="2"/>
</dbReference>
<dbReference type="OrthoDB" id="271448at2759"/>
<dbReference type="STRING" id="1754190.A0A1Y2APW5"/>
<organism evidence="14 15">
    <name type="scientific">Neocallimastix californiae</name>
    <dbReference type="NCBI Taxonomy" id="1754190"/>
    <lineage>
        <taxon>Eukaryota</taxon>
        <taxon>Fungi</taxon>
        <taxon>Fungi incertae sedis</taxon>
        <taxon>Chytridiomycota</taxon>
        <taxon>Chytridiomycota incertae sedis</taxon>
        <taxon>Neocallimastigomycetes</taxon>
        <taxon>Neocallimastigales</taxon>
        <taxon>Neocallimastigaceae</taxon>
        <taxon>Neocallimastix</taxon>
    </lineage>
</organism>
<dbReference type="Gene3D" id="1.10.10.10">
    <property type="entry name" value="Winged helix-like DNA-binding domain superfamily/Winged helix DNA-binding domain"/>
    <property type="match status" value="2"/>
</dbReference>
<dbReference type="InterPro" id="IPR001876">
    <property type="entry name" value="Znf_RanBP2"/>
</dbReference>
<keyword evidence="8" id="KW-0175">Coiled coil</keyword>
<keyword evidence="15" id="KW-1185">Reference proteome</keyword>
<comment type="caution">
    <text evidence="14">The sequence shown here is derived from an EMBL/GenBank/DDBJ whole genome shotgun (WGS) entry which is preliminary data.</text>
</comment>
<dbReference type="InterPro" id="IPR040608">
    <property type="entry name" value="Snf8/Vps36"/>
</dbReference>
<dbReference type="GO" id="GO:0043328">
    <property type="term" value="P:protein transport to vacuole involved in ubiquitin-dependent protein catabolic process via the multivesicular body sorting pathway"/>
    <property type="evidence" value="ECO:0007669"/>
    <property type="project" value="UniProtKB-UniRule"/>
</dbReference>
<comment type="function">
    <text evidence="10">Component of the ESCRT-II complex (endosomal sorting complex required for transport II), which is required for multivesicular body (MVB) formation and sorting of endosomal cargo proteins into MVBs.</text>
</comment>
<evidence type="ECO:0000256" key="7">
    <source>
        <dbReference type="ARBA" id="ARBA00022927"/>
    </source>
</evidence>
<dbReference type="GO" id="GO:0000814">
    <property type="term" value="C:ESCRT II complex"/>
    <property type="evidence" value="ECO:0007669"/>
    <property type="project" value="UniProtKB-UniRule"/>
</dbReference>
<evidence type="ECO:0000256" key="11">
    <source>
        <dbReference type="SAM" id="MobiDB-lite"/>
    </source>
</evidence>
<evidence type="ECO:0000256" key="4">
    <source>
        <dbReference type="ARBA" id="ARBA00022753"/>
    </source>
</evidence>
<evidence type="ECO:0000256" key="5">
    <source>
        <dbReference type="ARBA" id="ARBA00022771"/>
    </source>
</evidence>
<dbReference type="AlphaFoldDB" id="A0A1Y2APW5"/>
<sequence>MEFDTFELTSNNYPVLRNNEKIVSRQNNVTILTNKQKFQRGIIYLTNLRLLWLKSNPTKNVTLAFNLEDVISKETSTNILSASTIKIDFRKSLKKDNNNINNNLGKSDVLLVDWECPICNQLNNGNDAVCVLCGVPKINEKEPTEEVETKIKKRRDTSSSKAINTSCISNKISGNNSLYGASNNDKISTLSYTSSTKVVDQITKPTVIKIECKACSYINEGDVNYCEICGSRLDSQKLHPEAKPIVCSICLFSNEPGSTVCSICAMPLKFCASSFDPNDNNIDNALLFSNDSSNINDNYYNSSQIVHYPSIIDVPSQLSVSAGFDARNPSSNLSYNNNSSYYSSIPPVPPKDNTPLSDYNNDDDDDDDDVSPVTSASPKISSQSSSLSNLKGESYRIKLLFKSGQTQFYNELCKTISEEHWKVISKENKMPKAQRVGVAGIIRNIQDNQKNTNEIMNQAFKDLNNLMKKASEMVAIAESISQKINQDNSMEGSKEQNQLKEILQELGISNPVTRRSTGGIYYQELAKQISKFIIKLFEKNGHVMTLPDIYCLYNRARGVELVSPEDLYKACNMFEKLNIPLKLRKFQSGLVIIEDSSKSDGEICNSIFNYIKNNNKSNTRGINSLELSKGLKIPIILVNEYLKIAEFSGTICRDETIEGIYYYENIFV</sequence>
<dbReference type="Pfam" id="PF04157">
    <property type="entry name" value="EAP30"/>
    <property type="match status" value="1"/>
</dbReference>
<accession>A0A1Y2APW5</accession>
<evidence type="ECO:0000256" key="3">
    <source>
        <dbReference type="ARBA" id="ARBA00022723"/>
    </source>
</evidence>
<feature type="compositionally biased region" description="Acidic residues" evidence="11">
    <location>
        <begin position="360"/>
        <end position="370"/>
    </location>
</feature>